<dbReference type="Gene3D" id="3.20.20.300">
    <property type="entry name" value="Glycoside hydrolase, family 3, N-terminal domain"/>
    <property type="match status" value="1"/>
</dbReference>
<comment type="catalytic activity">
    <reaction evidence="1">
        <text>Hydrolysis of terminal, non-reducing beta-D-glucosyl residues with release of beta-D-glucose.</text>
        <dbReference type="EC" id="3.2.1.21"/>
    </reaction>
</comment>
<dbReference type="Pfam" id="PF00933">
    <property type="entry name" value="Glyco_hydro_3"/>
    <property type="match status" value="1"/>
</dbReference>
<dbReference type="PANTHER" id="PTHR30620:SF16">
    <property type="entry name" value="LYSOSOMAL BETA GLUCOSIDASE"/>
    <property type="match status" value="1"/>
</dbReference>
<proteinExistence type="inferred from homology"/>
<feature type="signal peptide" evidence="11">
    <location>
        <begin position="1"/>
        <end position="19"/>
    </location>
</feature>
<evidence type="ECO:0000259" key="12">
    <source>
        <dbReference type="SMART" id="SM01217"/>
    </source>
</evidence>
<dbReference type="Pfam" id="PF14310">
    <property type="entry name" value="Fn3-like"/>
    <property type="match status" value="1"/>
</dbReference>
<dbReference type="Pfam" id="PF01915">
    <property type="entry name" value="Glyco_hydro_3_C"/>
    <property type="match status" value="1"/>
</dbReference>
<sequence>MKKSVFSLSLACLSLLATARTEPMNTFVDNLLSKMTLEEKIGQLNLLPGGDITTGAVMKSPLADLAANGRLGAVLNVKGVDKIRALQEVAVKKSRLGIPLLFGQDVIHGYQTVFPIPLAQSCSWDLEAIEQGARIAAREASAQGINWVYSPMVDIALDPRWGRIAEGNGEDPFLGSRIGEAMIRGFQGNYGRENVMACVKHYALYGAAEAGRDYNTVDMSRQRMFNQYFPPFKAAAEAGAGSFMSSFNVVDGIPATGNRWLLTDVLRDRWHYDGFLVTDYGAIGEMVAHGVGDLKAASVQALHAGTDMDMCSDAFAKTLAEAVKAGKVGVEEIDRACRRVLEAKYKLGLFTDPYRFCDARRAKTELYTAEHRSAARQMAAETFVLLKNDRMPGAASNGEDSRLLPLKKEGTIALIGPLGDTRSNVVGCWSTGDTPDRYSTLREGMERAVAGKARIVYAQGCNIYDDEAVQEAGTFGRPIPRVDKQAARAEALRLADEADVIVCAMGELAEMSGECASRSDLSLPDAQADLLRRLVALGKPLVLLHFSGRPTVLAWENEHVPAIMNVWFGGSELADAIPDVLFGDKVPSGKLTVTMPRSLGQVPLYYNHLPTGRPVREGEQAFRKYRSNYLDVRNDPLYPFGFGLSYTTFRYSDVALSSTTMGPTGSVEASVTVTNTGGRDADEIVQLYIHDRVASLSRPVKELKGFRRIRLKAGESRRVNFTITPSLLTFYNNDLREVLDPGDFDVMIGPNSRDVKAAVLKVE</sequence>
<dbReference type="AlphaFoldDB" id="A0AAQ1ZJ94"/>
<evidence type="ECO:0000256" key="4">
    <source>
        <dbReference type="ARBA" id="ARBA00012744"/>
    </source>
</evidence>
<dbReference type="InterPro" id="IPR051915">
    <property type="entry name" value="Cellulose_Degrad_GH3"/>
</dbReference>
<evidence type="ECO:0000256" key="3">
    <source>
        <dbReference type="ARBA" id="ARBA00005336"/>
    </source>
</evidence>
<dbReference type="InterPro" id="IPR001764">
    <property type="entry name" value="Glyco_hydro_3_N"/>
</dbReference>
<dbReference type="PRINTS" id="PR00133">
    <property type="entry name" value="GLHYDRLASE3"/>
</dbReference>
<dbReference type="FunFam" id="3.20.20.300:FF:000005">
    <property type="entry name" value="Periplasmic beta-glucosidase"/>
    <property type="match status" value="1"/>
</dbReference>
<dbReference type="RefSeq" id="WP_115153801.1">
    <property type="nucleotide sequence ID" value="NZ_UGTJ01000001.1"/>
</dbReference>
<evidence type="ECO:0000256" key="6">
    <source>
        <dbReference type="ARBA" id="ARBA00022764"/>
    </source>
</evidence>
<reference evidence="13 14" key="1">
    <citation type="submission" date="2018-06" db="EMBL/GenBank/DDBJ databases">
        <authorList>
            <consortium name="Pathogen Informatics"/>
            <person name="Doyle S."/>
        </authorList>
    </citation>
    <scope>NUCLEOTIDE SEQUENCE [LARGE SCALE GENOMIC DNA]</scope>
    <source>
        <strain evidence="13 14">NCTC13063</strain>
    </source>
</reference>
<evidence type="ECO:0000256" key="9">
    <source>
        <dbReference type="ARBA" id="ARBA00067498"/>
    </source>
</evidence>
<dbReference type="SMART" id="SM01217">
    <property type="entry name" value="Fn3_like"/>
    <property type="match status" value="1"/>
</dbReference>
<evidence type="ECO:0000256" key="7">
    <source>
        <dbReference type="ARBA" id="ARBA00022801"/>
    </source>
</evidence>
<feature type="domain" description="Fibronectin type III-like" evidence="12">
    <location>
        <begin position="683"/>
        <end position="752"/>
    </location>
</feature>
<evidence type="ECO:0000256" key="11">
    <source>
        <dbReference type="SAM" id="SignalP"/>
    </source>
</evidence>
<dbReference type="SUPFAM" id="SSF51445">
    <property type="entry name" value="(Trans)glycosidases"/>
    <property type="match status" value="1"/>
</dbReference>
<dbReference type="PANTHER" id="PTHR30620">
    <property type="entry name" value="PERIPLASMIC BETA-GLUCOSIDASE-RELATED"/>
    <property type="match status" value="1"/>
</dbReference>
<evidence type="ECO:0000256" key="8">
    <source>
        <dbReference type="ARBA" id="ARBA00023295"/>
    </source>
</evidence>
<dbReference type="InterPro" id="IPR019800">
    <property type="entry name" value="Glyco_hydro_3_AS"/>
</dbReference>
<evidence type="ECO:0000256" key="10">
    <source>
        <dbReference type="RuleBase" id="RU361161"/>
    </source>
</evidence>
<feature type="chain" id="PRO_5042847084" description="Periplasmic beta-glucosidase" evidence="11">
    <location>
        <begin position="20"/>
        <end position="763"/>
    </location>
</feature>
<keyword evidence="8 10" id="KW-0326">Glycosidase</keyword>
<accession>A0AAQ1ZJ94</accession>
<dbReference type="GO" id="GO:0009251">
    <property type="term" value="P:glucan catabolic process"/>
    <property type="evidence" value="ECO:0007669"/>
    <property type="project" value="TreeGrafter"/>
</dbReference>
<dbReference type="GO" id="GO:0008422">
    <property type="term" value="F:beta-glucosidase activity"/>
    <property type="evidence" value="ECO:0007669"/>
    <property type="project" value="UniProtKB-EC"/>
</dbReference>
<dbReference type="GO" id="GO:0042597">
    <property type="term" value="C:periplasmic space"/>
    <property type="evidence" value="ECO:0007669"/>
    <property type="project" value="UniProtKB-SubCell"/>
</dbReference>
<dbReference type="InterPro" id="IPR026891">
    <property type="entry name" value="Fn3-like"/>
</dbReference>
<dbReference type="InterPro" id="IPR036962">
    <property type="entry name" value="Glyco_hydro_3_N_sf"/>
</dbReference>
<evidence type="ECO:0000256" key="5">
    <source>
        <dbReference type="ARBA" id="ARBA00022729"/>
    </source>
</evidence>
<dbReference type="InterPro" id="IPR036881">
    <property type="entry name" value="Glyco_hydro_3_C_sf"/>
</dbReference>
<dbReference type="InterPro" id="IPR017853">
    <property type="entry name" value="GH"/>
</dbReference>
<dbReference type="SUPFAM" id="SSF52279">
    <property type="entry name" value="Beta-D-glucan exohydrolase, C-terminal domain"/>
    <property type="match status" value="1"/>
</dbReference>
<dbReference type="FunFam" id="3.40.50.1700:FF:000004">
    <property type="entry name" value="Periplasmic beta-glucosidase"/>
    <property type="match status" value="1"/>
</dbReference>
<name>A0AAQ1ZJ94_9BACT</name>
<keyword evidence="5 11" id="KW-0732">Signal</keyword>
<comment type="similarity">
    <text evidence="3 10">Belongs to the glycosyl hydrolase 3 family.</text>
</comment>
<evidence type="ECO:0000256" key="1">
    <source>
        <dbReference type="ARBA" id="ARBA00000448"/>
    </source>
</evidence>
<dbReference type="EMBL" id="UGTJ01000001">
    <property type="protein sequence ID" value="SUB80335.1"/>
    <property type="molecule type" value="Genomic_DNA"/>
</dbReference>
<dbReference type="InterPro" id="IPR013783">
    <property type="entry name" value="Ig-like_fold"/>
</dbReference>
<dbReference type="Gene3D" id="2.60.40.10">
    <property type="entry name" value="Immunoglobulins"/>
    <property type="match status" value="1"/>
</dbReference>
<dbReference type="Proteomes" id="UP000255283">
    <property type="component" value="Unassembled WGS sequence"/>
</dbReference>
<comment type="caution">
    <text evidence="13">The sequence shown here is derived from an EMBL/GenBank/DDBJ whole genome shotgun (WGS) entry which is preliminary data.</text>
</comment>
<dbReference type="PROSITE" id="PS00775">
    <property type="entry name" value="GLYCOSYL_HYDROL_F3"/>
    <property type="match status" value="1"/>
</dbReference>
<keyword evidence="7 10" id="KW-0378">Hydrolase</keyword>
<evidence type="ECO:0000313" key="13">
    <source>
        <dbReference type="EMBL" id="SUB80335.1"/>
    </source>
</evidence>
<dbReference type="Gene3D" id="3.40.50.1700">
    <property type="entry name" value="Glycoside hydrolase family 3 C-terminal domain"/>
    <property type="match status" value="1"/>
</dbReference>
<evidence type="ECO:0000313" key="14">
    <source>
        <dbReference type="Proteomes" id="UP000255283"/>
    </source>
</evidence>
<dbReference type="InterPro" id="IPR002772">
    <property type="entry name" value="Glyco_hydro_3_C"/>
</dbReference>
<organism evidence="13 14">
    <name type="scientific">Segatella buccae</name>
    <dbReference type="NCBI Taxonomy" id="28126"/>
    <lineage>
        <taxon>Bacteria</taxon>
        <taxon>Pseudomonadati</taxon>
        <taxon>Bacteroidota</taxon>
        <taxon>Bacteroidia</taxon>
        <taxon>Bacteroidales</taxon>
        <taxon>Prevotellaceae</taxon>
        <taxon>Segatella</taxon>
    </lineage>
</organism>
<dbReference type="FunFam" id="2.60.40.10:FF:000495">
    <property type="entry name" value="Periplasmic beta-glucosidase"/>
    <property type="match status" value="1"/>
</dbReference>
<evidence type="ECO:0000256" key="2">
    <source>
        <dbReference type="ARBA" id="ARBA00004418"/>
    </source>
</evidence>
<protein>
    <recommendedName>
        <fullName evidence="9">Periplasmic beta-glucosidase</fullName>
        <ecNumber evidence="4">3.2.1.21</ecNumber>
    </recommendedName>
</protein>
<keyword evidence="6" id="KW-0574">Periplasm</keyword>
<gene>
    <name evidence="13" type="primary">bglX_4</name>
    <name evidence="13" type="ORF">NCTC13063_01618</name>
</gene>
<dbReference type="NCBIfam" id="NF011678">
    <property type="entry name" value="PRK15098.1"/>
    <property type="match status" value="1"/>
</dbReference>
<dbReference type="EC" id="3.2.1.21" evidence="4"/>
<comment type="subcellular location">
    <subcellularLocation>
        <location evidence="2">Periplasm</location>
    </subcellularLocation>
</comment>